<dbReference type="AlphaFoldDB" id="A0A6J7L0S5"/>
<dbReference type="EMBL" id="CAFBNC010000242">
    <property type="protein sequence ID" value="CAB4961650.1"/>
    <property type="molecule type" value="Genomic_DNA"/>
</dbReference>
<protein>
    <submittedName>
        <fullName evidence="1">Unannotated protein</fullName>
    </submittedName>
</protein>
<reference evidence="1" key="1">
    <citation type="submission" date="2020-05" db="EMBL/GenBank/DDBJ databases">
        <authorList>
            <person name="Chiriac C."/>
            <person name="Salcher M."/>
            <person name="Ghai R."/>
            <person name="Kavagutti S V."/>
        </authorList>
    </citation>
    <scope>NUCLEOTIDE SEQUENCE</scope>
</reference>
<proteinExistence type="predicted"/>
<dbReference type="GO" id="GO:0003824">
    <property type="term" value="F:catalytic activity"/>
    <property type="evidence" value="ECO:0007669"/>
    <property type="project" value="InterPro"/>
</dbReference>
<sequence length="263" mass="29059">MITVATWNLKQAVAPKKPLPELWDWAERRIGADLMVLTEAKVPKDAPPANWSTQWNPDGIGHRRRWGTVIAGRGVELVPVTEVRVGLRTRPLAAPWDGVLEVADVIIGRERWATIVGMYGLTVDPNGDSCGHGGYSVPALIDTIEPLLDSEQGKRLIVAGDMNLWPRDVSHRFERVGLTDLIEWTSNEREPLANCANCNGDPDCGHVWTHRNGNSPRAAVQQIDFIFASAQLRDELIEVRGGVGDFDDAWEVSDHAPVVATFH</sequence>
<dbReference type="SUPFAM" id="SSF56219">
    <property type="entry name" value="DNase I-like"/>
    <property type="match status" value="1"/>
</dbReference>
<gene>
    <name evidence="1" type="ORF">UFOPK3733_02490</name>
</gene>
<accession>A0A6J7L0S5</accession>
<organism evidence="1">
    <name type="scientific">freshwater metagenome</name>
    <dbReference type="NCBI Taxonomy" id="449393"/>
    <lineage>
        <taxon>unclassified sequences</taxon>
        <taxon>metagenomes</taxon>
        <taxon>ecological metagenomes</taxon>
    </lineage>
</organism>
<dbReference type="Gene3D" id="3.60.10.10">
    <property type="entry name" value="Endonuclease/exonuclease/phosphatase"/>
    <property type="match status" value="1"/>
</dbReference>
<dbReference type="InterPro" id="IPR036691">
    <property type="entry name" value="Endo/exonu/phosph_ase_sf"/>
</dbReference>
<name>A0A6J7L0S5_9ZZZZ</name>
<evidence type="ECO:0000313" key="1">
    <source>
        <dbReference type="EMBL" id="CAB4961650.1"/>
    </source>
</evidence>